<evidence type="ECO:0000256" key="1">
    <source>
        <dbReference type="SAM" id="MobiDB-lite"/>
    </source>
</evidence>
<protein>
    <recommendedName>
        <fullName evidence="2">AT3G52170-like helix-turn-helix domain-containing protein</fullName>
    </recommendedName>
</protein>
<dbReference type="EMBL" id="NCVQ01000005">
    <property type="protein sequence ID" value="PWZ25379.1"/>
    <property type="molecule type" value="Genomic_DNA"/>
</dbReference>
<feature type="compositionally biased region" description="Basic and acidic residues" evidence="1">
    <location>
        <begin position="249"/>
        <end position="268"/>
    </location>
</feature>
<feature type="region of interest" description="Disordered" evidence="1">
    <location>
        <begin position="36"/>
        <end position="55"/>
    </location>
</feature>
<dbReference type="EMBL" id="NCVQ01000005">
    <property type="protein sequence ID" value="PWZ25378.1"/>
    <property type="molecule type" value="Genomic_DNA"/>
</dbReference>
<feature type="region of interest" description="Disordered" evidence="1">
    <location>
        <begin position="1"/>
        <end position="24"/>
    </location>
</feature>
<organism evidence="3">
    <name type="scientific">Zea mays</name>
    <name type="common">Maize</name>
    <dbReference type="NCBI Taxonomy" id="4577"/>
    <lineage>
        <taxon>Eukaryota</taxon>
        <taxon>Viridiplantae</taxon>
        <taxon>Streptophyta</taxon>
        <taxon>Embryophyta</taxon>
        <taxon>Tracheophyta</taxon>
        <taxon>Spermatophyta</taxon>
        <taxon>Magnoliopsida</taxon>
        <taxon>Liliopsida</taxon>
        <taxon>Poales</taxon>
        <taxon>Poaceae</taxon>
        <taxon>PACMAD clade</taxon>
        <taxon>Panicoideae</taxon>
        <taxon>Andropogonodae</taxon>
        <taxon>Andropogoneae</taxon>
        <taxon>Tripsacinae</taxon>
        <taxon>Zea</taxon>
    </lineage>
</organism>
<sequence length="386" mass="42533">MQSPYSWLGHGLNTQPPPPGSSVSLLRLLSQSKTSLASSSQTWHETLGRPPPLRNLPLRSAMQASARLSYSVASRKVIAGVSIASPRSCYRTSRGKAHAAPLPAQEPPPKGQKRITKQERRVRIVEFVENYRASNEGKFPTVKNICQQIGGGYYAVRELLQEMKYNHAKLPLGNAKAAPLQTTVEVTEHPMPKDEARVVESQGILEVSEHSMPKDDAEVAQPQGTAEVFEHFLSKDEGKVAQCQGTFHFPEHSRPKDDSGKTARHDMDTSETCKTADAPALSDLTENEGILSDQTESEVMKDLTDKPDPGNQQREIEANKFDLKNFEKNLNANDSNASDQSGSDMVNEAKTHARGDNPKLEESANTGLLGSLRSFAYGIRNFWKNM</sequence>
<dbReference type="PANTHER" id="PTHR34568:SF4">
    <property type="entry name" value="OS02G0638000 PROTEIN"/>
    <property type="match status" value="1"/>
</dbReference>
<proteinExistence type="predicted"/>
<gene>
    <name evidence="3" type="ORF">Zm00014a_001545</name>
</gene>
<evidence type="ECO:0000313" key="3">
    <source>
        <dbReference type="EMBL" id="PWZ25378.1"/>
    </source>
</evidence>
<evidence type="ECO:0000313" key="4">
    <source>
        <dbReference type="Proteomes" id="UP000251960"/>
    </source>
</evidence>
<name>A0A3L6EXD3_MAIZE</name>
<accession>A0A3L6EXQ0</accession>
<feature type="region of interest" description="Disordered" evidence="1">
    <location>
        <begin position="92"/>
        <end position="116"/>
    </location>
</feature>
<accession>A0A3L6EXD3</accession>
<feature type="compositionally biased region" description="Basic and acidic residues" evidence="1">
    <location>
        <begin position="347"/>
        <end position="362"/>
    </location>
</feature>
<comment type="caution">
    <text evidence="3">The sequence shown here is derived from an EMBL/GenBank/DDBJ whole genome shotgun (WGS) entry which is preliminary data.</text>
</comment>
<dbReference type="AlphaFoldDB" id="A0A3L6EXD3"/>
<dbReference type="PANTHER" id="PTHR34568">
    <property type="entry name" value="RRM DOMAIN-CONTAINING PROTEIN"/>
    <property type="match status" value="1"/>
</dbReference>
<feature type="region of interest" description="Disordered" evidence="1">
    <location>
        <begin position="326"/>
        <end position="367"/>
    </location>
</feature>
<reference evidence="3 4" key="1">
    <citation type="journal article" date="2018" name="Nat. Genet.">
        <title>Extensive intraspecific gene order and gene structural variations between Mo17 and other maize genomes.</title>
        <authorList>
            <person name="Sun S."/>
            <person name="Zhou Y."/>
            <person name="Chen J."/>
            <person name="Shi J."/>
            <person name="Zhao H."/>
            <person name="Zhao H."/>
            <person name="Song W."/>
            <person name="Zhang M."/>
            <person name="Cui Y."/>
            <person name="Dong X."/>
            <person name="Liu H."/>
            <person name="Ma X."/>
            <person name="Jiao Y."/>
            <person name="Wang B."/>
            <person name="Wei X."/>
            <person name="Stein J.C."/>
            <person name="Glaubitz J.C."/>
            <person name="Lu F."/>
            <person name="Yu G."/>
            <person name="Liang C."/>
            <person name="Fengler K."/>
            <person name="Li B."/>
            <person name="Rafalski A."/>
            <person name="Schnable P.S."/>
            <person name="Ware D.H."/>
            <person name="Buckler E.S."/>
            <person name="Lai J."/>
        </authorList>
    </citation>
    <scope>NUCLEOTIDE SEQUENCE [LARGE SCALE GENOMIC DNA]</scope>
    <source>
        <strain evidence="4">cv. Missouri 17</strain>
        <tissue evidence="3">Seedling</tissue>
    </source>
</reference>
<dbReference type="InterPro" id="IPR058942">
    <property type="entry name" value="AT3G52170-like"/>
</dbReference>
<dbReference type="ExpressionAtlas" id="A0A3L6EXD3">
    <property type="expression patterns" value="baseline and differential"/>
</dbReference>
<feature type="compositionally biased region" description="Basic and acidic residues" evidence="1">
    <location>
        <begin position="298"/>
        <end position="313"/>
    </location>
</feature>
<feature type="region of interest" description="Disordered" evidence="1">
    <location>
        <begin position="247"/>
        <end position="313"/>
    </location>
</feature>
<dbReference type="Proteomes" id="UP000251960">
    <property type="component" value="Chromosome 4"/>
</dbReference>
<feature type="domain" description="AT3G52170-like helix-turn-helix" evidence="2">
    <location>
        <begin position="116"/>
        <end position="165"/>
    </location>
</feature>
<dbReference type="Pfam" id="PF25896">
    <property type="entry name" value="HTH_AT3G52170"/>
    <property type="match status" value="1"/>
</dbReference>
<evidence type="ECO:0000259" key="2">
    <source>
        <dbReference type="Pfam" id="PF25896"/>
    </source>
</evidence>
<dbReference type="InterPro" id="IPR058941">
    <property type="entry name" value="HTH_AT3G52170-like"/>
</dbReference>
<feature type="compositionally biased region" description="Polar residues" evidence="1">
    <location>
        <begin position="328"/>
        <end position="344"/>
    </location>
</feature>